<dbReference type="EMBL" id="CM043791">
    <property type="protein sequence ID" value="KAI4823818.1"/>
    <property type="molecule type" value="Genomic_DNA"/>
</dbReference>
<organism evidence="1 2">
    <name type="scientific">Chaenocephalus aceratus</name>
    <name type="common">Blackfin icefish</name>
    <name type="synonym">Chaenichthys aceratus</name>
    <dbReference type="NCBI Taxonomy" id="36190"/>
    <lineage>
        <taxon>Eukaryota</taxon>
        <taxon>Metazoa</taxon>
        <taxon>Chordata</taxon>
        <taxon>Craniata</taxon>
        <taxon>Vertebrata</taxon>
        <taxon>Euteleostomi</taxon>
        <taxon>Actinopterygii</taxon>
        <taxon>Neopterygii</taxon>
        <taxon>Teleostei</taxon>
        <taxon>Neoteleostei</taxon>
        <taxon>Acanthomorphata</taxon>
        <taxon>Eupercaria</taxon>
        <taxon>Perciformes</taxon>
        <taxon>Notothenioidei</taxon>
        <taxon>Channichthyidae</taxon>
        <taxon>Chaenocephalus</taxon>
    </lineage>
</organism>
<name>A0ACB9XAF7_CHAAC</name>
<proteinExistence type="predicted"/>
<gene>
    <name evidence="1" type="ORF">KUCAC02_012375</name>
</gene>
<evidence type="ECO:0000313" key="2">
    <source>
        <dbReference type="Proteomes" id="UP001057452"/>
    </source>
</evidence>
<accession>A0ACB9XAF7</accession>
<dbReference type="Proteomes" id="UP001057452">
    <property type="component" value="Chromosome 7"/>
</dbReference>
<protein>
    <submittedName>
        <fullName evidence="1">Uncharacterized protein</fullName>
    </submittedName>
</protein>
<comment type="caution">
    <text evidence="1">The sequence shown here is derived from an EMBL/GenBank/DDBJ whole genome shotgun (WGS) entry which is preliminary data.</text>
</comment>
<feature type="non-terminal residue" evidence="1">
    <location>
        <position position="225"/>
    </location>
</feature>
<keyword evidence="2" id="KW-1185">Reference proteome</keyword>
<sequence>DNPDHNALLNTLECTHEEASSNPVGHNAGDYMENIGGCHLRIARLCDKPDTSARGGGATLRSLSLSEQTDDNDHHCCRSGGTQNRTLCDADISLHPEAAALRLSSPFVQDQRSVQQQEALTGCFGICWAHLSDRGKRSERVRAFQLTVFRITLSERLISGDFGPVCVVKTTESHKGENSNHQSGSGDHISRCIPTTLIVILLLSEGKTPEADRRQSNHPPTGCRG</sequence>
<reference evidence="1" key="1">
    <citation type="submission" date="2022-05" db="EMBL/GenBank/DDBJ databases">
        <title>Chromosome-level genome of Chaenocephalus aceratus.</title>
        <authorList>
            <person name="Park H."/>
        </authorList>
    </citation>
    <scope>NUCLEOTIDE SEQUENCE</scope>
    <source>
        <strain evidence="1">KU_202001</strain>
    </source>
</reference>
<evidence type="ECO:0000313" key="1">
    <source>
        <dbReference type="EMBL" id="KAI4823818.1"/>
    </source>
</evidence>
<feature type="non-terminal residue" evidence="1">
    <location>
        <position position="1"/>
    </location>
</feature>